<organism evidence="1 2">
    <name type="scientific">Diphasiastrum complanatum</name>
    <name type="common">Issler's clubmoss</name>
    <name type="synonym">Lycopodium complanatum</name>
    <dbReference type="NCBI Taxonomy" id="34168"/>
    <lineage>
        <taxon>Eukaryota</taxon>
        <taxon>Viridiplantae</taxon>
        <taxon>Streptophyta</taxon>
        <taxon>Embryophyta</taxon>
        <taxon>Tracheophyta</taxon>
        <taxon>Lycopodiopsida</taxon>
        <taxon>Lycopodiales</taxon>
        <taxon>Lycopodiaceae</taxon>
        <taxon>Lycopodioideae</taxon>
        <taxon>Diphasiastrum</taxon>
    </lineage>
</organism>
<reference evidence="2" key="1">
    <citation type="journal article" date="2024" name="Proc. Natl. Acad. Sci. U.S.A.">
        <title>Extraordinary preservation of gene collinearity over three hundred million years revealed in homosporous lycophytes.</title>
        <authorList>
            <person name="Li C."/>
            <person name="Wickell D."/>
            <person name="Kuo L.Y."/>
            <person name="Chen X."/>
            <person name="Nie B."/>
            <person name="Liao X."/>
            <person name="Peng D."/>
            <person name="Ji J."/>
            <person name="Jenkins J."/>
            <person name="Williams M."/>
            <person name="Shu S."/>
            <person name="Plott C."/>
            <person name="Barry K."/>
            <person name="Rajasekar S."/>
            <person name="Grimwood J."/>
            <person name="Han X."/>
            <person name="Sun S."/>
            <person name="Hou Z."/>
            <person name="He W."/>
            <person name="Dai G."/>
            <person name="Sun C."/>
            <person name="Schmutz J."/>
            <person name="Leebens-Mack J.H."/>
            <person name="Li F.W."/>
            <person name="Wang L."/>
        </authorList>
    </citation>
    <scope>NUCLEOTIDE SEQUENCE [LARGE SCALE GENOMIC DNA]</scope>
    <source>
        <strain evidence="2">cv. PW_Plant_1</strain>
    </source>
</reference>
<keyword evidence="2" id="KW-1185">Reference proteome</keyword>
<accession>A0ACC2A8W9</accession>
<dbReference type="Proteomes" id="UP001162992">
    <property type="component" value="Chromosome 23"/>
</dbReference>
<sequence>MSCCNGSSRFGFGVRFQSPDYKNPLASRCLLLGCSSNHWFTSLALALQEARAKAAGRLRRQIPNAFTKASIEGREALTPSCPGHHSIDSKKAQSGAYTRLSNGINFQCLSTFPKHELRGKVVMVRCDLRVIFKDQKIVDEQPIIVALPTIKYLHEIGAKVVLASHWNPLESHVIGIDMLLIADLLSRNLGHKVVIASGLVGEIVEEQISLLKEGSIMLLENLLLRKEETANNSDFSKRLVAKVDYFVNDAFSLSHRVLASTVGAARFTRARLAGLQFEREFLPLVQVAHAPEPPFVAIIGGGKLAEKMDVLQALVHKCDKVIITGAMALTLLSIFSRDEASLHLCKDLKEAAFNMLDVAKAHNVDLVLPTDLWCVEDSDIYQKKCVFSASSIPRGWRAIEFGPASLARVTAAINSCKMVLWIGAFGFCNRSGISEGAVILANMLGHIGSSAYVIVAGMEQSLAVRRADVTSLIGHVSHSCAALWELLKGNSLPGVDALDDVPYKLITWNKMFKSPFLPLIVDIGSVFLESLLSGVWQGFIQDQLSRHFVAANAITSFKQLVFGYPGGVILVAIQCPNPDFNKNERRQRMVQRALVESVVEVLPQGGKIFLQSDVETVVCQMRREFECYGKGKVGLDIEHHNEKSCDDEGWLKSNPFKVATDWERHVLAKGGQMYRLMLAKMN</sequence>
<name>A0ACC2A8W9_DIPCM</name>
<comment type="caution">
    <text evidence="1">The sequence shown here is derived from an EMBL/GenBank/DDBJ whole genome shotgun (WGS) entry which is preliminary data.</text>
</comment>
<gene>
    <name evidence="1" type="ORF">O6H91_23G022700</name>
</gene>
<proteinExistence type="predicted"/>
<dbReference type="EMBL" id="CM055114">
    <property type="protein sequence ID" value="KAJ7514020.1"/>
    <property type="molecule type" value="Genomic_DNA"/>
</dbReference>
<evidence type="ECO:0000313" key="2">
    <source>
        <dbReference type="Proteomes" id="UP001162992"/>
    </source>
</evidence>
<evidence type="ECO:0000313" key="1">
    <source>
        <dbReference type="EMBL" id="KAJ7514020.1"/>
    </source>
</evidence>
<protein>
    <submittedName>
        <fullName evidence="1">Uncharacterized protein</fullName>
    </submittedName>
</protein>